<dbReference type="RefSeq" id="WP_339091134.1">
    <property type="nucleotide sequence ID" value="NZ_LR743507.1"/>
</dbReference>
<proteinExistence type="predicted"/>
<sequence length="82" mass="8963">MRTLFIGGTRHGSTADVSEDETILYFEDQGVNGPRLAYHVRRWDGAGAPGGFDAFFLCSVVREDEFANQLADALRIAVSARA</sequence>
<organism evidence="1">
    <name type="scientific">Variovorax paradoxus</name>
    <dbReference type="NCBI Taxonomy" id="34073"/>
    <lineage>
        <taxon>Bacteria</taxon>
        <taxon>Pseudomonadati</taxon>
        <taxon>Pseudomonadota</taxon>
        <taxon>Betaproteobacteria</taxon>
        <taxon>Burkholderiales</taxon>
        <taxon>Comamonadaceae</taxon>
        <taxon>Variovorax</taxon>
    </lineage>
</organism>
<dbReference type="EMBL" id="LR743507">
    <property type="protein sequence ID" value="CAA2106055.1"/>
    <property type="molecule type" value="Genomic_DNA"/>
</dbReference>
<protein>
    <submittedName>
        <fullName evidence="1">Uncharacterized protein</fullName>
    </submittedName>
</protein>
<gene>
    <name evidence="1" type="ORF">VVAX_03558</name>
</gene>
<dbReference type="AlphaFoldDB" id="A0A679JBH2"/>
<reference evidence="1" key="1">
    <citation type="submission" date="2019-12" db="EMBL/GenBank/DDBJ databases">
        <authorList>
            <person name="Cremers G."/>
        </authorList>
    </citation>
    <scope>NUCLEOTIDE SEQUENCE</scope>
    <source>
        <strain evidence="1">Vvax</strain>
    </source>
</reference>
<accession>A0A679JBH2</accession>
<name>A0A679JBH2_VARPD</name>
<evidence type="ECO:0000313" key="1">
    <source>
        <dbReference type="EMBL" id="CAA2106055.1"/>
    </source>
</evidence>